<dbReference type="GO" id="GO:0022857">
    <property type="term" value="F:transmembrane transporter activity"/>
    <property type="evidence" value="ECO:0007669"/>
    <property type="project" value="InterPro"/>
</dbReference>
<evidence type="ECO:0000256" key="6">
    <source>
        <dbReference type="SAM" id="Phobius"/>
    </source>
</evidence>
<feature type="transmembrane region" description="Helical" evidence="6">
    <location>
        <begin position="57"/>
        <end position="76"/>
    </location>
</feature>
<feature type="transmembrane region" description="Helical" evidence="6">
    <location>
        <begin position="391"/>
        <end position="414"/>
    </location>
</feature>
<feature type="transmembrane region" description="Helical" evidence="6">
    <location>
        <begin position="23"/>
        <end position="45"/>
    </location>
</feature>
<dbReference type="CDD" id="cd17316">
    <property type="entry name" value="MFS_SV2_like"/>
    <property type="match status" value="1"/>
</dbReference>
<dbReference type="Gene3D" id="1.20.1250.20">
    <property type="entry name" value="MFS general substrate transporter like domains"/>
    <property type="match status" value="1"/>
</dbReference>
<keyword evidence="4 6" id="KW-1133">Transmembrane helix</keyword>
<feature type="domain" description="Major facilitator superfamily (MFS) profile" evidence="7">
    <location>
        <begin position="23"/>
        <end position="445"/>
    </location>
</feature>
<dbReference type="PROSITE" id="PS50850">
    <property type="entry name" value="MFS"/>
    <property type="match status" value="1"/>
</dbReference>
<proteinExistence type="predicted"/>
<feature type="transmembrane region" description="Helical" evidence="6">
    <location>
        <begin position="354"/>
        <end position="379"/>
    </location>
</feature>
<dbReference type="EMBL" id="LZZM01000032">
    <property type="protein sequence ID" value="OOM82074.1"/>
    <property type="molecule type" value="Genomic_DNA"/>
</dbReference>
<keyword evidence="5 6" id="KW-0472">Membrane</keyword>
<evidence type="ECO:0000256" key="2">
    <source>
        <dbReference type="ARBA" id="ARBA00022448"/>
    </source>
</evidence>
<keyword evidence="9" id="KW-1185">Reference proteome</keyword>
<dbReference type="Proteomes" id="UP000190890">
    <property type="component" value="Unassembled WGS sequence"/>
</dbReference>
<dbReference type="AlphaFoldDB" id="A0A1S8TWD3"/>
<dbReference type="PANTHER" id="PTHR23511">
    <property type="entry name" value="SYNAPTIC VESICLE GLYCOPROTEIN 2"/>
    <property type="match status" value="1"/>
</dbReference>
<dbReference type="InterPro" id="IPR005828">
    <property type="entry name" value="MFS_sugar_transport-like"/>
</dbReference>
<sequence>MYIQNNIGARIDRLPTSKWHYKIFWLIGLGLLIDGIDNYIGGIVLAQLVKNGWSNNYLNATFTSCTMAGLFLGSLFAGFSGDHLGRKFAYQINLLIFGLASIASAFATNMTMLIVLRGLTGIGLGAEIVVGFATFTEFISTKNRGKWSATLSLVGNCAPPIATLIGLLVMPLLGPNYGWRAMFFICGISALALWFARHSFPESPRWYAARGLDDEADKIMLAIEAEIELENGIKLPQVICEQTIEDSSDSRNIPFISLFKGSLLKRTILGSFILIGMNTALYSITTWIPTIFVASGINVTKSILMTTLIMLGAPLGVFIATRIIDKFPRKWMGVTLLLLISVLGYIYSLQRSEVMIVILGFSLIVFLYMYVCFASAVYVPELWPTEIRLRGSGVCNAIGRVVTIFTPFGVAWLMTNLGAVAVFLTIGGVLILVALLIATIGIETRQKSIEEISSDIKHI</sequence>
<dbReference type="PANTHER" id="PTHR23511:SF34">
    <property type="entry name" value="SYNAPTIC VESICLE GLYCOPROTEIN 2"/>
    <property type="match status" value="1"/>
</dbReference>
<feature type="transmembrane region" description="Helical" evidence="6">
    <location>
        <begin position="420"/>
        <end position="442"/>
    </location>
</feature>
<dbReference type="Pfam" id="PF00083">
    <property type="entry name" value="Sugar_tr"/>
    <property type="match status" value="1"/>
</dbReference>
<evidence type="ECO:0000256" key="1">
    <source>
        <dbReference type="ARBA" id="ARBA00004651"/>
    </source>
</evidence>
<keyword evidence="2" id="KW-0813">Transport</keyword>
<dbReference type="InterPro" id="IPR020846">
    <property type="entry name" value="MFS_dom"/>
</dbReference>
<evidence type="ECO:0000256" key="5">
    <source>
        <dbReference type="ARBA" id="ARBA00023136"/>
    </source>
</evidence>
<comment type="caution">
    <text evidence="8">The sequence shown here is derived from an EMBL/GenBank/DDBJ whole genome shotgun (WGS) entry which is preliminary data.</text>
</comment>
<reference evidence="8 9" key="1">
    <citation type="submission" date="2016-05" db="EMBL/GenBank/DDBJ databases">
        <title>Microbial solvent formation.</title>
        <authorList>
            <person name="Poehlein A."/>
            <person name="Montoya Solano J.D."/>
            <person name="Flitsch S."/>
            <person name="Krabben P."/>
            <person name="Duerre P."/>
            <person name="Daniel R."/>
        </authorList>
    </citation>
    <scope>NUCLEOTIDE SEQUENCE [LARGE SCALE GENOMIC DNA]</scope>
    <source>
        <strain evidence="8 9">DSM 2619</strain>
    </source>
</reference>
<evidence type="ECO:0000256" key="4">
    <source>
        <dbReference type="ARBA" id="ARBA00022989"/>
    </source>
</evidence>
<evidence type="ECO:0000313" key="9">
    <source>
        <dbReference type="Proteomes" id="UP000190890"/>
    </source>
</evidence>
<dbReference type="InterPro" id="IPR036259">
    <property type="entry name" value="MFS_trans_sf"/>
</dbReference>
<evidence type="ECO:0000256" key="3">
    <source>
        <dbReference type="ARBA" id="ARBA00022692"/>
    </source>
</evidence>
<comment type="subcellular location">
    <subcellularLocation>
        <location evidence="1">Cell membrane</location>
        <topology evidence="1">Multi-pass membrane protein</topology>
    </subcellularLocation>
</comment>
<keyword evidence="3 6" id="KW-0812">Transmembrane</keyword>
<dbReference type="STRING" id="29367.CLPUN_05700"/>
<feature type="transmembrane region" description="Helical" evidence="6">
    <location>
        <begin position="88"/>
        <end position="108"/>
    </location>
</feature>
<dbReference type="SUPFAM" id="SSF103473">
    <property type="entry name" value="MFS general substrate transporter"/>
    <property type="match status" value="1"/>
</dbReference>
<name>A0A1S8TWD3_9CLOT</name>
<feature type="transmembrane region" description="Helical" evidence="6">
    <location>
        <begin position="331"/>
        <end position="348"/>
    </location>
</feature>
<evidence type="ECO:0000313" key="8">
    <source>
        <dbReference type="EMBL" id="OOM82074.1"/>
    </source>
</evidence>
<dbReference type="RefSeq" id="WP_077845863.1">
    <property type="nucleotide sequence ID" value="NZ_LZZM01000032.1"/>
</dbReference>
<gene>
    <name evidence="8" type="primary">ydjE_2</name>
    <name evidence="8" type="ORF">CLPUN_05700</name>
</gene>
<feature type="transmembrane region" description="Helical" evidence="6">
    <location>
        <begin position="303"/>
        <end position="324"/>
    </location>
</feature>
<feature type="transmembrane region" description="Helical" evidence="6">
    <location>
        <begin position="268"/>
        <end position="297"/>
    </location>
</feature>
<feature type="transmembrane region" description="Helical" evidence="6">
    <location>
        <begin position="147"/>
        <end position="171"/>
    </location>
</feature>
<feature type="transmembrane region" description="Helical" evidence="6">
    <location>
        <begin position="114"/>
        <end position="135"/>
    </location>
</feature>
<dbReference type="GO" id="GO:0005886">
    <property type="term" value="C:plasma membrane"/>
    <property type="evidence" value="ECO:0007669"/>
    <property type="project" value="UniProtKB-SubCell"/>
</dbReference>
<accession>A0A1S8TWD3</accession>
<dbReference type="OrthoDB" id="9787026at2"/>
<protein>
    <submittedName>
        <fullName evidence="8">Inner membrane metabolite transport protein YdjE</fullName>
    </submittedName>
</protein>
<evidence type="ECO:0000259" key="7">
    <source>
        <dbReference type="PROSITE" id="PS50850"/>
    </source>
</evidence>
<feature type="transmembrane region" description="Helical" evidence="6">
    <location>
        <begin position="177"/>
        <end position="196"/>
    </location>
</feature>
<organism evidence="8 9">
    <name type="scientific">Clostridium puniceum</name>
    <dbReference type="NCBI Taxonomy" id="29367"/>
    <lineage>
        <taxon>Bacteria</taxon>
        <taxon>Bacillati</taxon>
        <taxon>Bacillota</taxon>
        <taxon>Clostridia</taxon>
        <taxon>Eubacteriales</taxon>
        <taxon>Clostridiaceae</taxon>
        <taxon>Clostridium</taxon>
    </lineage>
</organism>